<sequence>MLTGMVLVALPASAAPLDCKAPPDPDRPGTGLVGSLDPAPLGVGAPGSVYHEVGYAGQIWWTYDLGCGPGGARDPAAATDTWLGNQFFNLAKLVVGGVNWSHYLIERGSGLLQPLDGIVQAGTQAMYNAVFTTWVGLALIVLAAILLVLAMRGDLSRQAQRAGIAVIALAVAAGAYAAPVRWSSMLDGVLLDGVTAMQRGFLSQVGVGDANTLPTVLTDQIVYNNWLRGEFGSADVPQARDMGRELLRAQAFTKQEIADGQDTEATAEAKKQAYTSVADRAGDRYSYFQGRQGSRTGAGMLALIQAVCIGLFQLMSKLLVLVSMLIIRLLVMIAPALAVLALLKPEVLPATLRVGGAALVNTLLVGAMAGLHSLMVIALFRPGAGVDTWLALLVTGVVTIVLWALARPFRRLAAMVSLTRDQMSGFLPPAGGSGGMLSRFMPRSPSRQDDWWTERRGTGGGDGDGWRPESSAPSRPDVTAAAATASTAAATTAPGPVRVDSERVAARGGGTGHDADPAAALASRTAAQRALPRGAGVVPGGPPRGDRDATPARAQISDADRSLYRSVATRTGDAGGAGGPRRPVQAELVDGAPVYRIYRPSRPIGSGSSGRSGRSTPSRTSGEGGAGADPD</sequence>
<accession>A0ABU8N8K3</accession>
<keyword evidence="4" id="KW-1185">Reference proteome</keyword>
<feature type="transmembrane region" description="Helical" evidence="2">
    <location>
        <begin position="321"/>
        <end position="343"/>
    </location>
</feature>
<feature type="transmembrane region" description="Helical" evidence="2">
    <location>
        <begin position="386"/>
        <end position="406"/>
    </location>
</feature>
<dbReference type="EMBL" id="JBBEGL010000005">
    <property type="protein sequence ID" value="MEJ2888723.1"/>
    <property type="molecule type" value="Genomic_DNA"/>
</dbReference>
<proteinExistence type="predicted"/>
<dbReference type="Proteomes" id="UP001370100">
    <property type="component" value="Unassembled WGS sequence"/>
</dbReference>
<evidence type="ECO:0000256" key="2">
    <source>
        <dbReference type="SAM" id="Phobius"/>
    </source>
</evidence>
<keyword evidence="2" id="KW-0812">Transmembrane</keyword>
<gene>
    <name evidence="3" type="ORF">WCD41_19850</name>
</gene>
<reference evidence="3 4" key="1">
    <citation type="submission" date="2024-03" db="EMBL/GenBank/DDBJ databases">
        <title>Actinomycetospora sp. OC33-EN06, a novel actinomycete isolated from wild orchid (Aerides multiflora).</title>
        <authorList>
            <person name="Suriyachadkun C."/>
        </authorList>
    </citation>
    <scope>NUCLEOTIDE SEQUENCE [LARGE SCALE GENOMIC DNA]</scope>
    <source>
        <strain evidence="3 4">OC33-EN06</strain>
    </source>
</reference>
<evidence type="ECO:0000256" key="1">
    <source>
        <dbReference type="SAM" id="MobiDB-lite"/>
    </source>
</evidence>
<evidence type="ECO:0000313" key="4">
    <source>
        <dbReference type="Proteomes" id="UP001370100"/>
    </source>
</evidence>
<feature type="compositionally biased region" description="Low complexity" evidence="1">
    <location>
        <begin position="527"/>
        <end position="536"/>
    </location>
</feature>
<evidence type="ECO:0000313" key="3">
    <source>
        <dbReference type="EMBL" id="MEJ2888723.1"/>
    </source>
</evidence>
<keyword evidence="2" id="KW-0472">Membrane</keyword>
<protein>
    <recommendedName>
        <fullName evidence="5">TrbL/VirB6 plasmid conjugal transfer protein</fullName>
    </recommendedName>
</protein>
<feature type="compositionally biased region" description="Basic and acidic residues" evidence="1">
    <location>
        <begin position="446"/>
        <end position="457"/>
    </location>
</feature>
<feature type="transmembrane region" description="Helical" evidence="2">
    <location>
        <begin position="297"/>
        <end position="315"/>
    </location>
</feature>
<feature type="compositionally biased region" description="Low complexity" evidence="1">
    <location>
        <begin position="600"/>
        <end position="621"/>
    </location>
</feature>
<name>A0ABU8N8K3_9PSEU</name>
<feature type="compositionally biased region" description="Low complexity" evidence="1">
    <location>
        <begin position="479"/>
        <end position="493"/>
    </location>
</feature>
<evidence type="ECO:0008006" key="5">
    <source>
        <dbReference type="Google" id="ProtNLM"/>
    </source>
</evidence>
<organism evidence="3 4">
    <name type="scientific">Actinomycetospora aeridis</name>
    <dbReference type="NCBI Taxonomy" id="3129231"/>
    <lineage>
        <taxon>Bacteria</taxon>
        <taxon>Bacillati</taxon>
        <taxon>Actinomycetota</taxon>
        <taxon>Actinomycetes</taxon>
        <taxon>Pseudonocardiales</taxon>
        <taxon>Pseudonocardiaceae</taxon>
        <taxon>Actinomycetospora</taxon>
    </lineage>
</organism>
<comment type="caution">
    <text evidence="3">The sequence shown here is derived from an EMBL/GenBank/DDBJ whole genome shotgun (WGS) entry which is preliminary data.</text>
</comment>
<feature type="region of interest" description="Disordered" evidence="1">
    <location>
        <begin position="527"/>
        <end position="631"/>
    </location>
</feature>
<feature type="region of interest" description="Disordered" evidence="1">
    <location>
        <begin position="434"/>
        <end position="500"/>
    </location>
</feature>
<keyword evidence="2" id="KW-1133">Transmembrane helix</keyword>
<feature type="transmembrane region" description="Helical" evidence="2">
    <location>
        <begin position="355"/>
        <end position="380"/>
    </location>
</feature>
<feature type="compositionally biased region" description="Gly residues" evidence="1">
    <location>
        <begin position="622"/>
        <end position="631"/>
    </location>
</feature>
<feature type="transmembrane region" description="Helical" evidence="2">
    <location>
        <begin position="131"/>
        <end position="151"/>
    </location>
</feature>
<dbReference type="RefSeq" id="WP_337715550.1">
    <property type="nucleotide sequence ID" value="NZ_JBBEGL010000005.1"/>
</dbReference>